<name>A0AAE0BQ09_9CHLO</name>
<dbReference type="PANTHER" id="PTHR47823:SF11">
    <property type="entry name" value="K+-CHANNEL ERG AND RELATED PROTEINS"/>
    <property type="match status" value="1"/>
</dbReference>
<keyword evidence="2 6" id="KW-0812">Transmembrane</keyword>
<dbReference type="Gene3D" id="1.10.287.70">
    <property type="match status" value="1"/>
</dbReference>
<dbReference type="Proteomes" id="UP001190700">
    <property type="component" value="Unassembled WGS sequence"/>
</dbReference>
<reference evidence="8 9" key="1">
    <citation type="journal article" date="2015" name="Genome Biol. Evol.">
        <title>Comparative Genomics of a Bacterivorous Green Alga Reveals Evolutionary Causalities and Consequences of Phago-Mixotrophic Mode of Nutrition.</title>
        <authorList>
            <person name="Burns J.A."/>
            <person name="Paasch A."/>
            <person name="Narechania A."/>
            <person name="Kim E."/>
        </authorList>
    </citation>
    <scope>NUCLEOTIDE SEQUENCE [LARGE SCALE GENOMIC DNA]</scope>
    <source>
        <strain evidence="8 9">PLY_AMNH</strain>
    </source>
</reference>
<dbReference type="GO" id="GO:0016020">
    <property type="term" value="C:membrane"/>
    <property type="evidence" value="ECO:0007669"/>
    <property type="project" value="UniProtKB-SubCell"/>
</dbReference>
<dbReference type="AlphaFoldDB" id="A0AAE0BQ09"/>
<evidence type="ECO:0000259" key="7">
    <source>
        <dbReference type="Pfam" id="PF00520"/>
    </source>
</evidence>
<evidence type="ECO:0000313" key="8">
    <source>
        <dbReference type="EMBL" id="KAK3239955.1"/>
    </source>
</evidence>
<dbReference type="InterPro" id="IPR005821">
    <property type="entry name" value="Ion_trans_dom"/>
</dbReference>
<evidence type="ECO:0000256" key="6">
    <source>
        <dbReference type="SAM" id="Phobius"/>
    </source>
</evidence>
<evidence type="ECO:0000256" key="5">
    <source>
        <dbReference type="SAM" id="MobiDB-lite"/>
    </source>
</evidence>
<organism evidence="8 9">
    <name type="scientific">Cymbomonas tetramitiformis</name>
    <dbReference type="NCBI Taxonomy" id="36881"/>
    <lineage>
        <taxon>Eukaryota</taxon>
        <taxon>Viridiplantae</taxon>
        <taxon>Chlorophyta</taxon>
        <taxon>Pyramimonadophyceae</taxon>
        <taxon>Pyramimonadales</taxon>
        <taxon>Pyramimonadaceae</taxon>
        <taxon>Cymbomonas</taxon>
    </lineage>
</organism>
<comment type="subcellular location">
    <subcellularLocation>
        <location evidence="1">Membrane</location>
        <topology evidence="1">Multi-pass membrane protein</topology>
    </subcellularLocation>
</comment>
<evidence type="ECO:0000256" key="2">
    <source>
        <dbReference type="ARBA" id="ARBA00022692"/>
    </source>
</evidence>
<feature type="region of interest" description="Disordered" evidence="5">
    <location>
        <begin position="17"/>
        <end position="40"/>
    </location>
</feature>
<sequence>MAMARQRQEVVECNDGVVTGIPGATPETSTQRSVLEDESSSSDIVSFGLCSEPEEEVPCEKWFDSADMPTAIRDEMPQQSSGYPEGTKGEGKRRDSILLWNSLNKHVRENVELRKDIHDHRKLFGRALADPRTERMLKIFKTKHVGPKYILLQDSPFRVNWDIAQFFVLIYVAAVVPLRIGFSLDPTGSWYILELIIEFYFYVDLFLNFFTAYEDERGNAITDRKKITANYLKTWFVIDIISVLPVDLAFRIADESFICSLQEEGCDEDNTNPSTVLPKLMKLFRLVRLVKLLRLMRLGRLLDRYQDELFNILRVVACVKLIVFLLYLGHIFGCMMYFFSSGNDWLTPYERQEKAAGRSSAWLYSEFGDDPESVALIHRYVAAAYWAFTTMTTVGYGDIQATTVAERVFSIIGMIAGGFMLSGIIGNLFTIMEQTDLTNKAFNEKMLGVETWVKDLKMEKVDRIKILHWFRKQKIKPYNDRALLGELPLRLRHMIVHHLYHELINLVPFFSGQDMVFKSEFCVCLSPLHVFKVRETKPCYSPPPRPQYRVMGGFSMQGTGHGCGELFTSVEVKAHKRMFCTFPAPV</sequence>
<dbReference type="EMBL" id="LGRX02033775">
    <property type="protein sequence ID" value="KAK3239955.1"/>
    <property type="molecule type" value="Genomic_DNA"/>
</dbReference>
<gene>
    <name evidence="8" type="ORF">CYMTET_50153</name>
</gene>
<dbReference type="SUPFAM" id="SSF81324">
    <property type="entry name" value="Voltage-gated potassium channels"/>
    <property type="match status" value="1"/>
</dbReference>
<evidence type="ECO:0000256" key="3">
    <source>
        <dbReference type="ARBA" id="ARBA00022989"/>
    </source>
</evidence>
<evidence type="ECO:0000256" key="1">
    <source>
        <dbReference type="ARBA" id="ARBA00004141"/>
    </source>
</evidence>
<dbReference type="Pfam" id="PF00520">
    <property type="entry name" value="Ion_trans"/>
    <property type="match status" value="1"/>
</dbReference>
<dbReference type="InterPro" id="IPR003938">
    <property type="entry name" value="K_chnl_volt-dep_EAG/ELK/ERG"/>
</dbReference>
<feature type="transmembrane region" description="Helical" evidence="6">
    <location>
        <begin position="408"/>
        <end position="429"/>
    </location>
</feature>
<accession>A0AAE0BQ09</accession>
<dbReference type="PRINTS" id="PR01463">
    <property type="entry name" value="EAGCHANLFMLY"/>
</dbReference>
<comment type="caution">
    <text evidence="8">The sequence shown here is derived from an EMBL/GenBank/DDBJ whole genome shotgun (WGS) entry which is preliminary data.</text>
</comment>
<evidence type="ECO:0000256" key="4">
    <source>
        <dbReference type="ARBA" id="ARBA00023136"/>
    </source>
</evidence>
<protein>
    <recommendedName>
        <fullName evidence="7">Ion transport domain-containing protein</fullName>
    </recommendedName>
</protein>
<dbReference type="PANTHER" id="PTHR47823">
    <property type="entry name" value="ION_TRANS DOMAIN-CONTAINING PROTEIN"/>
    <property type="match status" value="1"/>
</dbReference>
<keyword evidence="4 6" id="KW-0472">Membrane</keyword>
<feature type="domain" description="Ion transport" evidence="7">
    <location>
        <begin position="161"/>
        <end position="434"/>
    </location>
</feature>
<keyword evidence="9" id="KW-1185">Reference proteome</keyword>
<proteinExistence type="predicted"/>
<dbReference type="FunFam" id="1.10.287.70:FF:000123">
    <property type="entry name" value="Potassium channel KAT3"/>
    <property type="match status" value="1"/>
</dbReference>
<dbReference type="GO" id="GO:0005249">
    <property type="term" value="F:voltage-gated potassium channel activity"/>
    <property type="evidence" value="ECO:0007669"/>
    <property type="project" value="InterPro"/>
</dbReference>
<feature type="transmembrane region" description="Helical" evidence="6">
    <location>
        <begin position="377"/>
        <end position="396"/>
    </location>
</feature>
<evidence type="ECO:0000313" key="9">
    <source>
        <dbReference type="Proteomes" id="UP001190700"/>
    </source>
</evidence>
<keyword evidence="3 6" id="KW-1133">Transmembrane helix</keyword>
<feature type="transmembrane region" description="Helical" evidence="6">
    <location>
        <begin position="312"/>
        <end position="339"/>
    </location>
</feature>
<feature type="transmembrane region" description="Helical" evidence="6">
    <location>
        <begin position="163"/>
        <end position="182"/>
    </location>
</feature>
<feature type="transmembrane region" description="Helical" evidence="6">
    <location>
        <begin position="188"/>
        <end position="207"/>
    </location>
</feature>